<keyword evidence="1" id="KW-1133">Transmembrane helix</keyword>
<name>A0ABV1IA51_9FIRM</name>
<keyword evidence="3" id="KW-1185">Reference proteome</keyword>
<dbReference type="EMBL" id="JBBNGJ010000006">
    <property type="protein sequence ID" value="MEQ2593111.1"/>
    <property type="molecule type" value="Genomic_DNA"/>
</dbReference>
<evidence type="ECO:0000313" key="3">
    <source>
        <dbReference type="Proteomes" id="UP001494672"/>
    </source>
</evidence>
<evidence type="ECO:0000313" key="2">
    <source>
        <dbReference type="EMBL" id="MEQ2593111.1"/>
    </source>
</evidence>
<organism evidence="2 3">
    <name type="scientific">Coprococcus aceti</name>
    <dbReference type="NCBI Taxonomy" id="2981786"/>
    <lineage>
        <taxon>Bacteria</taxon>
        <taxon>Bacillati</taxon>
        <taxon>Bacillota</taxon>
        <taxon>Clostridia</taxon>
        <taxon>Lachnospirales</taxon>
        <taxon>Lachnospiraceae</taxon>
        <taxon>Coprococcus</taxon>
    </lineage>
</organism>
<dbReference type="Proteomes" id="UP001494672">
    <property type="component" value="Unassembled WGS sequence"/>
</dbReference>
<gene>
    <name evidence="2" type="ORF">AAAU18_09350</name>
</gene>
<reference evidence="2 3" key="1">
    <citation type="submission" date="2024-04" db="EMBL/GenBank/DDBJ databases">
        <title>Human intestinal bacterial collection.</title>
        <authorList>
            <person name="Pauvert C."/>
            <person name="Hitch T.C.A."/>
            <person name="Clavel T."/>
        </authorList>
    </citation>
    <scope>NUCLEOTIDE SEQUENCE [LARGE SCALE GENOMIC DNA]</scope>
    <source>
        <strain evidence="2 3">CLA-AA-H181</strain>
    </source>
</reference>
<accession>A0ABV1IA51</accession>
<keyword evidence="1" id="KW-0812">Transmembrane</keyword>
<keyword evidence="1" id="KW-0472">Membrane</keyword>
<dbReference type="Pfam" id="PF05704">
    <property type="entry name" value="Caps_synth"/>
    <property type="match status" value="1"/>
</dbReference>
<dbReference type="InterPro" id="IPR029044">
    <property type="entry name" value="Nucleotide-diphossugar_trans"/>
</dbReference>
<proteinExistence type="predicted"/>
<feature type="transmembrane region" description="Helical" evidence="1">
    <location>
        <begin position="30"/>
        <end position="50"/>
    </location>
</feature>
<dbReference type="Gene3D" id="3.90.550.20">
    <property type="match status" value="1"/>
</dbReference>
<dbReference type="SUPFAM" id="SSF53448">
    <property type="entry name" value="Nucleotide-diphospho-sugar transferases"/>
    <property type="match status" value="1"/>
</dbReference>
<protein>
    <submittedName>
        <fullName evidence="2">Capsular polysaccharide synthesis protein</fullName>
    </submittedName>
</protein>
<dbReference type="InterPro" id="IPR008441">
    <property type="entry name" value="AfumC-like_glycosyl_Trfase"/>
</dbReference>
<comment type="caution">
    <text evidence="2">The sequence shown here is derived from an EMBL/GenBank/DDBJ whole genome shotgun (WGS) entry which is preliminary data.</text>
</comment>
<sequence>MRIINRIKRKLSSIINDPWVKNNGEVRKEFGLFTGLIILVLNIADMVTSYKTVFYKNYLLKIIKKDVQITVDKYKKDTCVFDGKITNNAKIHVWVIWWQDIKNAPQIVQECIASQRLYINNKYYEYHLLNSETVWDYVELPQEIIEKFNRKEIGFAHFSDILRLALIKKYGGVWMDATIFMTNQLPESIRASSFYSNKKKADGYNQRKLISEGKWTTYFFKAEPDDIIVSFVLDALIEYWRKHSVAVDYFLFDYLIAVAYDEFSRAKHEIDLIPENNPEVFSLFVERNKRYTLEFFEKITKDTIIHKQSYKFPYSKQDKDGFITNWGHACERIK</sequence>
<evidence type="ECO:0000256" key="1">
    <source>
        <dbReference type="SAM" id="Phobius"/>
    </source>
</evidence>